<comment type="caution">
    <text evidence="1">The sequence shown here is derived from an EMBL/GenBank/DDBJ whole genome shotgun (WGS) entry which is preliminary data.</text>
</comment>
<protein>
    <submittedName>
        <fullName evidence="1">Uncharacterized protein</fullName>
    </submittedName>
</protein>
<sequence length="689" mass="78501">MRCSKIVFIFFITTALLMQFIIPTETKKHKRLVISDISDIKEFKKLLRTKTNVMVLFVNDIKSAHSVIDVYKDTADAMKGQATLLLIDCMNSESKKLCKKLKVSSENPYYIKHYKDGEFHKDYDRSVTVGSMSNFLRDPTGDLPWEEDPTATDIFHLADGEALTKFMKGAAAYKKSLIMFYAPWCGYCKTLKPEYVSAAADLKGESLLAAIDVAKPGNSKIRQIYNITGFPTLLYYEKGQYRFPYNGENKRQSIVDFMKDPTAHMQKKKKEVVDESWSKDTDVVHLTVENFDSVLKNADHALVAFYAPWCGHCKRIKPEFEKAATKIKSEQINGILAAVDATKHPDLASRFGVKGYPTLKYFNKGEFKYDAGHARQEDQIISFIKDPQEPPPPPPPEKPWAEEESPVRHLNAAIFRNTLRKIKHSIVMFYAPWCGHCKSTKPEFVRAAEHFADELMVAFGAVDCTEEKDLCANYDVKGYPTIKYFSYFDKLIQDYSGGRKEADFVSFIHSQIDSHQTSEKAIKTNQDAGFGVSVQLAFDENFEELIATPTPTFVMFYATWCGHCITAKPAFSRLATALKNENSPVKAIAVDAAENPKVADLAGIETLPTFKIFKAGKFVANYDGDRSTENMHEFCNSHAKVKDEFTVYTFIYKKAVIDITNRHFNFIYLYIYVFLFIRMYIVHVSYLSR</sequence>
<keyword evidence="2" id="KW-1185">Reference proteome</keyword>
<name>A0ACC1DJB3_9NEOP</name>
<dbReference type="EMBL" id="CM034387">
    <property type="protein sequence ID" value="KAJ0183921.1"/>
    <property type="molecule type" value="Genomic_DNA"/>
</dbReference>
<evidence type="ECO:0000313" key="2">
    <source>
        <dbReference type="Proteomes" id="UP000824533"/>
    </source>
</evidence>
<organism evidence="1 2">
    <name type="scientific">Dendrolimus kikuchii</name>
    <dbReference type="NCBI Taxonomy" id="765133"/>
    <lineage>
        <taxon>Eukaryota</taxon>
        <taxon>Metazoa</taxon>
        <taxon>Ecdysozoa</taxon>
        <taxon>Arthropoda</taxon>
        <taxon>Hexapoda</taxon>
        <taxon>Insecta</taxon>
        <taxon>Pterygota</taxon>
        <taxon>Neoptera</taxon>
        <taxon>Endopterygota</taxon>
        <taxon>Lepidoptera</taxon>
        <taxon>Glossata</taxon>
        <taxon>Ditrysia</taxon>
        <taxon>Bombycoidea</taxon>
        <taxon>Lasiocampidae</taxon>
        <taxon>Dendrolimus</taxon>
    </lineage>
</organism>
<gene>
    <name evidence="1" type="ORF">K1T71_000344</name>
</gene>
<proteinExistence type="predicted"/>
<accession>A0ACC1DJB3</accession>
<dbReference type="Proteomes" id="UP000824533">
    <property type="component" value="Linkage Group LG01"/>
</dbReference>
<reference evidence="1 2" key="1">
    <citation type="journal article" date="2021" name="Front. Genet.">
        <title>Chromosome-Level Genome Assembly Reveals Significant Gene Expansion in the Toll and IMD Signaling Pathways of Dendrolimus kikuchii.</title>
        <authorList>
            <person name="Zhou J."/>
            <person name="Wu P."/>
            <person name="Xiong Z."/>
            <person name="Liu N."/>
            <person name="Zhao N."/>
            <person name="Ji M."/>
            <person name="Qiu Y."/>
            <person name="Yang B."/>
        </authorList>
    </citation>
    <scope>NUCLEOTIDE SEQUENCE [LARGE SCALE GENOMIC DNA]</scope>
    <source>
        <strain evidence="1">Ann1</strain>
    </source>
</reference>
<evidence type="ECO:0000313" key="1">
    <source>
        <dbReference type="EMBL" id="KAJ0183921.1"/>
    </source>
</evidence>